<comment type="caution">
    <text evidence="2">The sequence shown here is derived from an EMBL/GenBank/DDBJ whole genome shotgun (WGS) entry which is preliminary data.</text>
</comment>
<sequence length="111" mass="12494">MSASPSDIRRNAQAIDRLAAEVRQEADQIRSAFGQSERFWTGTAAKTFRAEQQSLNQELTALARKIEALAGGVERVASEVQRAEQERAEKKRAAERAAQEALKQKQQQQRR</sequence>
<dbReference type="InterPro" id="IPR036689">
    <property type="entry name" value="ESAT-6-like_sf"/>
</dbReference>
<evidence type="ECO:0000313" key="3">
    <source>
        <dbReference type="Proteomes" id="UP001589747"/>
    </source>
</evidence>
<keyword evidence="3" id="KW-1185">Reference proteome</keyword>
<evidence type="ECO:0000256" key="1">
    <source>
        <dbReference type="SAM" id="MobiDB-lite"/>
    </source>
</evidence>
<gene>
    <name evidence="2" type="ORF">ACFFSY_00610</name>
</gene>
<dbReference type="RefSeq" id="WP_377488350.1">
    <property type="nucleotide sequence ID" value="NZ_JBHMDO010000002.1"/>
</dbReference>
<evidence type="ECO:0000313" key="2">
    <source>
        <dbReference type="EMBL" id="MFB9324441.1"/>
    </source>
</evidence>
<accession>A0ABV5KGT2</accession>
<dbReference type="Proteomes" id="UP001589747">
    <property type="component" value="Unassembled WGS sequence"/>
</dbReference>
<dbReference type="EMBL" id="JBHMDO010000002">
    <property type="protein sequence ID" value="MFB9324441.1"/>
    <property type="molecule type" value="Genomic_DNA"/>
</dbReference>
<proteinExistence type="predicted"/>
<name>A0ABV5KGT2_9BACL</name>
<reference evidence="2 3" key="1">
    <citation type="submission" date="2024-09" db="EMBL/GenBank/DDBJ databases">
        <authorList>
            <person name="Sun Q."/>
            <person name="Mori K."/>
        </authorList>
    </citation>
    <scope>NUCLEOTIDE SEQUENCE [LARGE SCALE GENOMIC DNA]</scope>
    <source>
        <strain evidence="2 3">TISTR 2452</strain>
    </source>
</reference>
<feature type="region of interest" description="Disordered" evidence="1">
    <location>
        <begin position="77"/>
        <end position="111"/>
    </location>
</feature>
<feature type="compositionally biased region" description="Low complexity" evidence="1">
    <location>
        <begin position="99"/>
        <end position="111"/>
    </location>
</feature>
<dbReference type="Gene3D" id="1.10.287.1060">
    <property type="entry name" value="ESAT-6-like"/>
    <property type="match status" value="1"/>
</dbReference>
<dbReference type="InterPro" id="IPR010310">
    <property type="entry name" value="T7SS_ESAT-6-like"/>
</dbReference>
<organism evidence="2 3">
    <name type="scientific">Paenibacillus aurantiacus</name>
    <dbReference type="NCBI Taxonomy" id="1936118"/>
    <lineage>
        <taxon>Bacteria</taxon>
        <taxon>Bacillati</taxon>
        <taxon>Bacillota</taxon>
        <taxon>Bacilli</taxon>
        <taxon>Bacillales</taxon>
        <taxon>Paenibacillaceae</taxon>
        <taxon>Paenibacillus</taxon>
    </lineage>
</organism>
<dbReference type="Pfam" id="PF06013">
    <property type="entry name" value="WXG100"/>
    <property type="match status" value="1"/>
</dbReference>
<protein>
    <submittedName>
        <fullName evidence="2">WXG100 family type VII secretion target</fullName>
    </submittedName>
</protein>
<feature type="compositionally biased region" description="Basic and acidic residues" evidence="1">
    <location>
        <begin position="81"/>
        <end position="98"/>
    </location>
</feature>
<dbReference type="SUPFAM" id="SSF140453">
    <property type="entry name" value="EsxAB dimer-like"/>
    <property type="match status" value="1"/>
</dbReference>